<dbReference type="InterPro" id="IPR000462">
    <property type="entry name" value="CDP-OH_P_trans"/>
</dbReference>
<dbReference type="Proteomes" id="UP001642464">
    <property type="component" value="Unassembled WGS sequence"/>
</dbReference>
<keyword evidence="2" id="KW-1185">Reference proteome</keyword>
<name>A0ABP0KAK1_9DINO</name>
<dbReference type="PROSITE" id="PS00379">
    <property type="entry name" value="CDP_ALCOHOL_P_TRANSF"/>
    <property type="match status" value="1"/>
</dbReference>
<organism evidence="1 2">
    <name type="scientific">Durusdinium trenchii</name>
    <dbReference type="NCBI Taxonomy" id="1381693"/>
    <lineage>
        <taxon>Eukaryota</taxon>
        <taxon>Sar</taxon>
        <taxon>Alveolata</taxon>
        <taxon>Dinophyceae</taxon>
        <taxon>Suessiales</taxon>
        <taxon>Symbiodiniaceae</taxon>
        <taxon>Durusdinium</taxon>
    </lineage>
</organism>
<dbReference type="InterPro" id="IPR050324">
    <property type="entry name" value="CDP-alcohol_PTase-I"/>
</dbReference>
<reference evidence="1 2" key="1">
    <citation type="submission" date="2024-02" db="EMBL/GenBank/DDBJ databases">
        <authorList>
            <person name="Chen Y."/>
            <person name="Shah S."/>
            <person name="Dougan E. K."/>
            <person name="Thang M."/>
            <person name="Chan C."/>
        </authorList>
    </citation>
    <scope>NUCLEOTIDE SEQUENCE [LARGE SCALE GENOMIC DNA]</scope>
</reference>
<gene>
    <name evidence="1" type="ORF">SCF082_LOCUS16361</name>
</gene>
<protein>
    <submittedName>
        <fullName evidence="1">CDP-diacylglycerol--glycerol-3-phosphate 3-phosphatidyltransferase (Phosphatidylglycerophosphate synthase) (PGP synthase)</fullName>
    </submittedName>
</protein>
<evidence type="ECO:0000313" key="1">
    <source>
        <dbReference type="EMBL" id="CAK9023834.1"/>
    </source>
</evidence>
<sequence>MLHARHCCKTWRGWARPTCLASGLVRAQLRAYSDSKEEWRTIPNALTALRLCAVPGIVTAWYFPAPVFAAGLFGAAAVTDWLDGYLARRWKQQSALGALLDPLADKLLVSTTLILLVEQAASPQVTVPAALILGRELGVSSLREWAQRYRPEAVGNVSVAWHGKAKAALQLVSLQCFLLAHAIRSGSSDRDAQSSADTPEDLGSQLHTGSLALLWLAAGLTVMSGLQYAWALRL</sequence>
<dbReference type="InterPro" id="IPR004570">
    <property type="entry name" value="Phosphatidylglycerol_P_synth"/>
</dbReference>
<dbReference type="PANTHER" id="PTHR14269">
    <property type="entry name" value="CDP-DIACYLGLYCEROL--GLYCEROL-3-PHOSPHATE 3-PHOSPHATIDYLTRANSFERASE-RELATED"/>
    <property type="match status" value="1"/>
</dbReference>
<dbReference type="Pfam" id="PF01066">
    <property type="entry name" value="CDP-OH_P_transf"/>
    <property type="match status" value="1"/>
</dbReference>
<dbReference type="PANTHER" id="PTHR14269:SF62">
    <property type="entry name" value="CDP-DIACYLGLYCEROL--GLYCEROL-3-PHOSPHATE 3-PHOSPHATIDYLTRANSFERASE 1, CHLOROPLASTIC"/>
    <property type="match status" value="1"/>
</dbReference>
<dbReference type="InterPro" id="IPR048254">
    <property type="entry name" value="CDP_ALCOHOL_P_TRANSF_CS"/>
</dbReference>
<dbReference type="InterPro" id="IPR043130">
    <property type="entry name" value="CDP-OH_PTrfase_TM_dom"/>
</dbReference>
<evidence type="ECO:0000313" key="2">
    <source>
        <dbReference type="Proteomes" id="UP001642464"/>
    </source>
</evidence>
<dbReference type="Gene3D" id="1.20.120.1760">
    <property type="match status" value="1"/>
</dbReference>
<dbReference type="PIRSF" id="PIRSF000847">
    <property type="entry name" value="Phos_ph_gly_syn"/>
    <property type="match status" value="1"/>
</dbReference>
<dbReference type="NCBIfam" id="TIGR00560">
    <property type="entry name" value="pgsA"/>
    <property type="match status" value="1"/>
</dbReference>
<comment type="caution">
    <text evidence="1">The sequence shown here is derived from an EMBL/GenBank/DDBJ whole genome shotgun (WGS) entry which is preliminary data.</text>
</comment>
<accession>A0ABP0KAK1</accession>
<proteinExistence type="predicted"/>
<dbReference type="EMBL" id="CAXAMM010010646">
    <property type="protein sequence ID" value="CAK9023834.1"/>
    <property type="molecule type" value="Genomic_DNA"/>
</dbReference>